<sequence length="35" mass="3478">MVDLVGDESGHAAFEDGDALVAGDVGVLDVQDSSS</sequence>
<organism evidence="1 2">
    <name type="scientific">Saccharothrix violaceirubra</name>
    <dbReference type="NCBI Taxonomy" id="413306"/>
    <lineage>
        <taxon>Bacteria</taxon>
        <taxon>Bacillati</taxon>
        <taxon>Actinomycetota</taxon>
        <taxon>Actinomycetes</taxon>
        <taxon>Pseudonocardiales</taxon>
        <taxon>Pseudonocardiaceae</taxon>
        <taxon>Saccharothrix</taxon>
    </lineage>
</organism>
<gene>
    <name evidence="1" type="ORF">F4559_002732</name>
</gene>
<evidence type="ECO:0000313" key="2">
    <source>
        <dbReference type="Proteomes" id="UP000542674"/>
    </source>
</evidence>
<protein>
    <submittedName>
        <fullName evidence="1">Uncharacterized protein</fullName>
    </submittedName>
</protein>
<accession>A0A7W7WWA6</accession>
<evidence type="ECO:0000313" key="1">
    <source>
        <dbReference type="EMBL" id="MBB4965373.1"/>
    </source>
</evidence>
<proteinExistence type="predicted"/>
<dbReference type="EMBL" id="JACHJS010000001">
    <property type="protein sequence ID" value="MBB4965373.1"/>
    <property type="molecule type" value="Genomic_DNA"/>
</dbReference>
<reference evidence="1 2" key="1">
    <citation type="submission" date="2020-08" db="EMBL/GenBank/DDBJ databases">
        <title>Sequencing the genomes of 1000 actinobacteria strains.</title>
        <authorList>
            <person name="Klenk H.-P."/>
        </authorList>
    </citation>
    <scope>NUCLEOTIDE SEQUENCE [LARGE SCALE GENOMIC DNA]</scope>
    <source>
        <strain evidence="1 2">DSM 45084</strain>
    </source>
</reference>
<dbReference type="AlphaFoldDB" id="A0A7W7WWA6"/>
<keyword evidence="2" id="KW-1185">Reference proteome</keyword>
<dbReference type="Proteomes" id="UP000542674">
    <property type="component" value="Unassembled WGS sequence"/>
</dbReference>
<name>A0A7W7WWA6_9PSEU</name>
<comment type="caution">
    <text evidence="1">The sequence shown here is derived from an EMBL/GenBank/DDBJ whole genome shotgun (WGS) entry which is preliminary data.</text>
</comment>